<dbReference type="Proteomes" id="UP000198418">
    <property type="component" value="Unassembled WGS sequence"/>
</dbReference>
<proteinExistence type="predicted"/>
<dbReference type="EMBL" id="FYDG01000001">
    <property type="protein sequence ID" value="SNB60743.1"/>
    <property type="molecule type" value="Genomic_DNA"/>
</dbReference>
<dbReference type="InterPro" id="IPR015867">
    <property type="entry name" value="N-reg_PII/ATP_PRibTrfase_C"/>
</dbReference>
<gene>
    <name evidence="1" type="ORF">SAMN06265338_101905</name>
</gene>
<evidence type="ECO:0000313" key="1">
    <source>
        <dbReference type="EMBL" id="SNB60743.1"/>
    </source>
</evidence>
<dbReference type="RefSeq" id="WP_088519319.1">
    <property type="nucleotide sequence ID" value="NZ_FYDG01000001.1"/>
</dbReference>
<accession>A0A212QMX0</accession>
<protein>
    <recommendedName>
        <fullName evidence="3">DUF3240 domain-containing protein</fullName>
    </recommendedName>
</protein>
<dbReference type="InterPro" id="IPR021634">
    <property type="entry name" value="DUF3240"/>
</dbReference>
<name>A0A212QMX0_RHOAC</name>
<evidence type="ECO:0000313" key="2">
    <source>
        <dbReference type="Proteomes" id="UP000198418"/>
    </source>
</evidence>
<dbReference type="Gene3D" id="3.30.70.120">
    <property type="match status" value="1"/>
</dbReference>
<evidence type="ECO:0008006" key="3">
    <source>
        <dbReference type="Google" id="ProtNLM"/>
    </source>
</evidence>
<organism evidence="1 2">
    <name type="scientific">Rhodoblastus acidophilus</name>
    <name type="common">Rhodopseudomonas acidophila</name>
    <dbReference type="NCBI Taxonomy" id="1074"/>
    <lineage>
        <taxon>Bacteria</taxon>
        <taxon>Pseudomonadati</taxon>
        <taxon>Pseudomonadota</taxon>
        <taxon>Alphaproteobacteria</taxon>
        <taxon>Hyphomicrobiales</taxon>
        <taxon>Rhodoblastaceae</taxon>
        <taxon>Rhodoblastus</taxon>
    </lineage>
</organism>
<sequence>MDRDLCKLTLVYPVAAEDRVIEFLLDAEPPTPGFVSWRAEGHGGGFEESSPREQVRGRIERAILMMVIDRARLEGLLADLRRDCAIPHLVYWTEPVERFGLHK</sequence>
<dbReference type="AlphaFoldDB" id="A0A212QMX0"/>
<keyword evidence="2" id="KW-1185">Reference proteome</keyword>
<reference evidence="2" key="1">
    <citation type="submission" date="2017-06" db="EMBL/GenBank/DDBJ databases">
        <authorList>
            <person name="Varghese N."/>
            <person name="Submissions S."/>
        </authorList>
    </citation>
    <scope>NUCLEOTIDE SEQUENCE [LARGE SCALE GENOMIC DNA]</scope>
    <source>
        <strain evidence="2">DSM 137</strain>
    </source>
</reference>
<dbReference type="OrthoDB" id="7619919at2"/>
<dbReference type="Pfam" id="PF11582">
    <property type="entry name" value="DUF3240"/>
    <property type="match status" value="1"/>
</dbReference>